<dbReference type="EMBL" id="NBSH01000002">
    <property type="protein sequence ID" value="ORX39735.1"/>
    <property type="molecule type" value="Genomic_DNA"/>
</dbReference>
<feature type="region of interest" description="Disordered" evidence="1">
    <location>
        <begin position="1"/>
        <end position="63"/>
    </location>
</feature>
<dbReference type="OrthoDB" id="2595043at2759"/>
<organism evidence="2 3">
    <name type="scientific">Kockovaella imperatae</name>
    <dbReference type="NCBI Taxonomy" id="4999"/>
    <lineage>
        <taxon>Eukaryota</taxon>
        <taxon>Fungi</taxon>
        <taxon>Dikarya</taxon>
        <taxon>Basidiomycota</taxon>
        <taxon>Agaricomycotina</taxon>
        <taxon>Tremellomycetes</taxon>
        <taxon>Tremellales</taxon>
        <taxon>Cuniculitremaceae</taxon>
        <taxon>Kockovaella</taxon>
    </lineage>
</organism>
<feature type="region of interest" description="Disordered" evidence="1">
    <location>
        <begin position="162"/>
        <end position="190"/>
    </location>
</feature>
<proteinExistence type="predicted"/>
<protein>
    <submittedName>
        <fullName evidence="2">Uncharacterized protein</fullName>
    </submittedName>
</protein>
<feature type="compositionally biased region" description="Polar residues" evidence="1">
    <location>
        <begin position="24"/>
        <end position="33"/>
    </location>
</feature>
<comment type="caution">
    <text evidence="2">The sequence shown here is derived from an EMBL/GenBank/DDBJ whole genome shotgun (WGS) entry which is preliminary data.</text>
</comment>
<dbReference type="RefSeq" id="XP_021873520.1">
    <property type="nucleotide sequence ID" value="XM_022019015.1"/>
</dbReference>
<dbReference type="AlphaFoldDB" id="A0A1Y1URF9"/>
<evidence type="ECO:0000313" key="3">
    <source>
        <dbReference type="Proteomes" id="UP000193218"/>
    </source>
</evidence>
<reference evidence="2 3" key="1">
    <citation type="submission" date="2017-03" db="EMBL/GenBank/DDBJ databases">
        <title>Widespread Adenine N6-methylation of Active Genes in Fungi.</title>
        <authorList>
            <consortium name="DOE Joint Genome Institute"/>
            <person name="Mondo S.J."/>
            <person name="Dannebaum R.O."/>
            <person name="Kuo R.C."/>
            <person name="Louie K.B."/>
            <person name="Bewick A.J."/>
            <person name="Labutti K."/>
            <person name="Haridas S."/>
            <person name="Kuo A."/>
            <person name="Salamov A."/>
            <person name="Ahrendt S.R."/>
            <person name="Lau R."/>
            <person name="Bowen B.P."/>
            <person name="Lipzen A."/>
            <person name="Sullivan W."/>
            <person name="Andreopoulos W.B."/>
            <person name="Clum A."/>
            <person name="Lindquist E."/>
            <person name="Daum C."/>
            <person name="Northen T.R."/>
            <person name="Ramamoorthy G."/>
            <person name="Schmitz R.J."/>
            <person name="Gryganskyi A."/>
            <person name="Culley D."/>
            <person name="Magnuson J."/>
            <person name="James T.Y."/>
            <person name="O'Malley M.A."/>
            <person name="Stajich J.E."/>
            <person name="Spatafora J.W."/>
            <person name="Visel A."/>
            <person name="Grigoriev I.V."/>
        </authorList>
    </citation>
    <scope>NUCLEOTIDE SEQUENCE [LARGE SCALE GENOMIC DNA]</scope>
    <source>
        <strain evidence="2 3">NRRL Y-17943</strain>
    </source>
</reference>
<evidence type="ECO:0000313" key="2">
    <source>
        <dbReference type="EMBL" id="ORX39735.1"/>
    </source>
</evidence>
<dbReference type="Proteomes" id="UP000193218">
    <property type="component" value="Unassembled WGS sequence"/>
</dbReference>
<dbReference type="InParanoid" id="A0A1Y1URF9"/>
<name>A0A1Y1URF9_9TREE</name>
<evidence type="ECO:0000256" key="1">
    <source>
        <dbReference type="SAM" id="MobiDB-lite"/>
    </source>
</evidence>
<feature type="compositionally biased region" description="Acidic residues" evidence="1">
    <location>
        <begin position="178"/>
        <end position="190"/>
    </location>
</feature>
<accession>A0A1Y1URF9</accession>
<gene>
    <name evidence="2" type="ORF">BD324DRAFT_678837</name>
</gene>
<keyword evidence="3" id="KW-1185">Reference proteome</keyword>
<feature type="region of interest" description="Disordered" evidence="1">
    <location>
        <begin position="102"/>
        <end position="127"/>
    </location>
</feature>
<dbReference type="GeneID" id="33560824"/>
<sequence length="190" mass="20282">MDMSDLDLVAQATARERIPGGSVSGSKEFTTSVPVLPVDTLSNGRVNGKESSAQRSEEENDETMRALRDLGDLEIDDVDLSSLSPQDLEVLRPLIEALRISDPSMLPPGLGRDEDGGQGAEGEGEGDLEIARILAQMDAAEHVADDLDGRLDKLLANLGKVEEEIGQGPEDGKAEEGTNVEDKEEAESNK</sequence>
<feature type="compositionally biased region" description="Polar residues" evidence="1">
    <location>
        <begin position="40"/>
        <end position="54"/>
    </location>
</feature>